<dbReference type="SUPFAM" id="SSF52218">
    <property type="entry name" value="Flavoproteins"/>
    <property type="match status" value="1"/>
</dbReference>
<name>A0ABT6L2M7_9MYCO</name>
<protein>
    <submittedName>
        <fullName evidence="3">NAD(P)H dehydrogenase (Quinone)</fullName>
        <ecNumber evidence="3">1.6.5.2</ecNumber>
    </submittedName>
</protein>
<feature type="domain" description="Flavodoxin-like" evidence="2">
    <location>
        <begin position="8"/>
        <end position="191"/>
    </location>
</feature>
<evidence type="ECO:0000259" key="2">
    <source>
        <dbReference type="PROSITE" id="PS50902"/>
    </source>
</evidence>
<dbReference type="Gene3D" id="3.40.50.360">
    <property type="match status" value="1"/>
</dbReference>
<reference evidence="3 4" key="1">
    <citation type="submission" date="2023-04" db="EMBL/GenBank/DDBJ databases">
        <title>Forest soil microbial communities from Buena Vista Peninsula, Colon Province, Panama.</title>
        <authorList>
            <person name="Bouskill N."/>
        </authorList>
    </citation>
    <scope>NUCLEOTIDE SEQUENCE [LARGE SCALE GENOMIC DNA]</scope>
    <source>
        <strain evidence="3 4">AC80</strain>
    </source>
</reference>
<gene>
    <name evidence="3" type="ORF">M2272_003865</name>
</gene>
<dbReference type="GO" id="GO:0003955">
    <property type="term" value="F:NAD(P)H dehydrogenase (quinone) activity"/>
    <property type="evidence" value="ECO:0007669"/>
    <property type="project" value="UniProtKB-EC"/>
</dbReference>
<keyword evidence="4" id="KW-1185">Reference proteome</keyword>
<sequence>MTSSTTKVAVIYYSATGHGTTMAQRVAKAAESAGAEVRLRHIAETRDPESFARNPAWTANYEATTNLPAATGEDIVWADAVIFGSPTRFGSPAAQFRTFIDSLGGLWSQGQLADKVYAGFTSSQTTHGGQETTLLNLYVTLMHFGGIIVPPGYTDPVKFNDGNPYGVGLIANRDNITELDDATIDALDHLARRVVGVAQRLTS</sequence>
<evidence type="ECO:0000256" key="1">
    <source>
        <dbReference type="ARBA" id="ARBA00006961"/>
    </source>
</evidence>
<dbReference type="PANTHER" id="PTHR30546:SF23">
    <property type="entry name" value="FLAVOPROTEIN-LIKE PROTEIN YCP4-RELATED"/>
    <property type="match status" value="1"/>
</dbReference>
<dbReference type="NCBIfam" id="NF002999">
    <property type="entry name" value="PRK03767.1"/>
    <property type="match status" value="1"/>
</dbReference>
<dbReference type="EC" id="1.6.5.2" evidence="3"/>
<dbReference type="RefSeq" id="WP_280833819.1">
    <property type="nucleotide sequence ID" value="NZ_JARXVE010000006.1"/>
</dbReference>
<dbReference type="InterPro" id="IPR010089">
    <property type="entry name" value="Flavoprotein_WrbA-like"/>
</dbReference>
<dbReference type="Proteomes" id="UP001160130">
    <property type="component" value="Unassembled WGS sequence"/>
</dbReference>
<dbReference type="Pfam" id="PF03358">
    <property type="entry name" value="FMN_red"/>
    <property type="match status" value="1"/>
</dbReference>
<comment type="similarity">
    <text evidence="1">Belongs to the WrbA family.</text>
</comment>
<proteinExistence type="inferred from homology"/>
<evidence type="ECO:0000313" key="4">
    <source>
        <dbReference type="Proteomes" id="UP001160130"/>
    </source>
</evidence>
<accession>A0ABT6L2M7</accession>
<dbReference type="InterPro" id="IPR029039">
    <property type="entry name" value="Flavoprotein-like_sf"/>
</dbReference>
<dbReference type="EMBL" id="JARXVE010000006">
    <property type="protein sequence ID" value="MDH6197212.1"/>
    <property type="molecule type" value="Genomic_DNA"/>
</dbReference>
<dbReference type="InterPro" id="IPR008254">
    <property type="entry name" value="Flavodoxin/NO_synth"/>
</dbReference>
<organism evidence="3 4">
    <name type="scientific">Mycolicibacterium frederiksbergense</name>
    <dbReference type="NCBI Taxonomy" id="117567"/>
    <lineage>
        <taxon>Bacteria</taxon>
        <taxon>Bacillati</taxon>
        <taxon>Actinomycetota</taxon>
        <taxon>Actinomycetes</taxon>
        <taxon>Mycobacteriales</taxon>
        <taxon>Mycobacteriaceae</taxon>
        <taxon>Mycolicibacterium</taxon>
    </lineage>
</organism>
<evidence type="ECO:0000313" key="3">
    <source>
        <dbReference type="EMBL" id="MDH6197212.1"/>
    </source>
</evidence>
<dbReference type="PANTHER" id="PTHR30546">
    <property type="entry name" value="FLAVODOXIN-RELATED PROTEIN WRBA-RELATED"/>
    <property type="match status" value="1"/>
</dbReference>
<dbReference type="PROSITE" id="PS50902">
    <property type="entry name" value="FLAVODOXIN_LIKE"/>
    <property type="match status" value="1"/>
</dbReference>
<keyword evidence="3" id="KW-0560">Oxidoreductase</keyword>
<dbReference type="InterPro" id="IPR005025">
    <property type="entry name" value="FMN_Rdtase-like_dom"/>
</dbReference>
<dbReference type="NCBIfam" id="TIGR01755">
    <property type="entry name" value="flav_wrbA"/>
    <property type="match status" value="1"/>
</dbReference>
<comment type="caution">
    <text evidence="3">The sequence shown here is derived from an EMBL/GenBank/DDBJ whole genome shotgun (WGS) entry which is preliminary data.</text>
</comment>